<proteinExistence type="inferred from homology"/>
<comment type="caution">
    <text evidence="5">The sequence shown here is derived from an EMBL/GenBank/DDBJ whole genome shotgun (WGS) entry which is preliminary data.</text>
</comment>
<feature type="compositionally biased region" description="Basic and acidic residues" evidence="4">
    <location>
        <begin position="611"/>
        <end position="653"/>
    </location>
</feature>
<sequence>MFKPGEDESQSTGQGVPIIFGRAMMLLSKRIVILCAALVILTLGFRHVNEQNEINLWSSAASKSSTNPYPLPHQDGAPTEDVEDLGAFRRRNIQGFQNTGVPGGEALGHNLTCSTLTHSAEIGVQDSFYLYDDLVEVAAELDGHPMVEYTGGSAGRNGGDPFALTDLVTTSWSRLATACTFMPDYGVYLCVSRIIFHPDGHRNRCRMSFLRGQIYSDKWVHLHGHKIVWKEQEITFPKVFDTSSEYKLGGEYFGPEDARIIIEEGVEGAEPVVVFNMITSLSDWNRAMWIFRPFSQTSTILTVKDTERPKKEKNWAPFFVKDLDDPLQDKKVARQPSKYIHFIWRFEPLTILKCQLLTGMCDIVFVQDVDQGLLSTHGDYDGSLRGGTQFLPIPASVTPPSTRDRIFHKQSSPMLQSFVAFPRTHLENAGGCSRAVYRPELVVLTTNTTHFYLSYGSGALDFGPGAIMSEEVLADPCNRGRIMITNSIARWEPNVPMSDGKTSDVMTLTLSVDDATVQVARLSGIWSLIRGLPSMSRYFSQTGHLPEEDFASIEQFGDDDDRELLQSLDPFSRVSAVGWDIRACLEEAALAYVGGHILRVDEAVLQAEAEQAKQIEEEKRQREEEEAAAKKQKEEEEKAKKKEKEKLEEDKAKKLLLPPT</sequence>
<dbReference type="Pfam" id="PF12141">
    <property type="entry name" value="BMT"/>
    <property type="match status" value="2"/>
</dbReference>
<accession>A0A438N285</accession>
<protein>
    <submittedName>
        <fullName evidence="5">Uncharacterized protein</fullName>
    </submittedName>
</protein>
<keyword evidence="3" id="KW-0735">Signal-anchor</keyword>
<evidence type="ECO:0000313" key="5">
    <source>
        <dbReference type="EMBL" id="RVX69839.1"/>
    </source>
</evidence>
<gene>
    <name evidence="5" type="ORF">B0A52_05673</name>
</gene>
<evidence type="ECO:0000256" key="3">
    <source>
        <dbReference type="ARBA" id="ARBA00022968"/>
    </source>
</evidence>
<dbReference type="InterPro" id="IPR021988">
    <property type="entry name" value="BMT1"/>
</dbReference>
<dbReference type="OrthoDB" id="3631276at2759"/>
<organism evidence="5 6">
    <name type="scientific">Exophiala mesophila</name>
    <name type="common">Black yeast-like fungus</name>
    <dbReference type="NCBI Taxonomy" id="212818"/>
    <lineage>
        <taxon>Eukaryota</taxon>
        <taxon>Fungi</taxon>
        <taxon>Dikarya</taxon>
        <taxon>Ascomycota</taxon>
        <taxon>Pezizomycotina</taxon>
        <taxon>Eurotiomycetes</taxon>
        <taxon>Chaetothyriomycetidae</taxon>
        <taxon>Chaetothyriales</taxon>
        <taxon>Herpotrichiellaceae</taxon>
        <taxon>Exophiala</taxon>
    </lineage>
</organism>
<dbReference type="AlphaFoldDB" id="A0A438N285"/>
<dbReference type="GO" id="GO:0016020">
    <property type="term" value="C:membrane"/>
    <property type="evidence" value="ECO:0007669"/>
    <property type="project" value="UniProtKB-SubCell"/>
</dbReference>
<evidence type="ECO:0000313" key="6">
    <source>
        <dbReference type="Proteomes" id="UP000288859"/>
    </source>
</evidence>
<evidence type="ECO:0000256" key="1">
    <source>
        <dbReference type="ARBA" id="ARBA00004606"/>
    </source>
</evidence>
<dbReference type="Proteomes" id="UP000288859">
    <property type="component" value="Unassembled WGS sequence"/>
</dbReference>
<comment type="similarity">
    <text evidence="2">Belongs to the BMT family.</text>
</comment>
<comment type="subcellular location">
    <subcellularLocation>
        <location evidence="1">Membrane</location>
        <topology evidence="1">Single-pass type II membrane protein</topology>
    </subcellularLocation>
</comment>
<keyword evidence="3" id="KW-0812">Transmembrane</keyword>
<evidence type="ECO:0000256" key="4">
    <source>
        <dbReference type="SAM" id="MobiDB-lite"/>
    </source>
</evidence>
<dbReference type="EMBL" id="NAJM01000026">
    <property type="protein sequence ID" value="RVX69839.1"/>
    <property type="molecule type" value="Genomic_DNA"/>
</dbReference>
<dbReference type="VEuPathDB" id="FungiDB:PV10_07923"/>
<reference evidence="5 6" key="1">
    <citation type="submission" date="2017-03" db="EMBL/GenBank/DDBJ databases">
        <title>Genomes of endolithic fungi from Antarctica.</title>
        <authorList>
            <person name="Coleine C."/>
            <person name="Masonjones S."/>
            <person name="Stajich J.E."/>
        </authorList>
    </citation>
    <scope>NUCLEOTIDE SEQUENCE [LARGE SCALE GENOMIC DNA]</scope>
    <source>
        <strain evidence="5 6">CCFEE 6314</strain>
    </source>
</reference>
<dbReference type="GO" id="GO:0000030">
    <property type="term" value="F:mannosyltransferase activity"/>
    <property type="evidence" value="ECO:0007669"/>
    <property type="project" value="InterPro"/>
</dbReference>
<evidence type="ECO:0000256" key="2">
    <source>
        <dbReference type="ARBA" id="ARBA00009486"/>
    </source>
</evidence>
<feature type="region of interest" description="Disordered" evidence="4">
    <location>
        <begin position="611"/>
        <end position="660"/>
    </location>
</feature>
<name>A0A438N285_EXOME</name>